<feature type="repeat" description="ANK" evidence="3">
    <location>
        <begin position="109"/>
        <end position="131"/>
    </location>
</feature>
<keyword evidence="1" id="KW-0677">Repeat</keyword>
<accession>A0A7R9ZJE4</accession>
<feature type="region of interest" description="Disordered" evidence="4">
    <location>
        <begin position="72"/>
        <end position="96"/>
    </location>
</feature>
<dbReference type="Pfam" id="PF12796">
    <property type="entry name" value="Ank_2"/>
    <property type="match status" value="2"/>
</dbReference>
<dbReference type="PROSITE" id="PS50088">
    <property type="entry name" value="ANK_REPEAT"/>
    <property type="match status" value="3"/>
</dbReference>
<evidence type="ECO:0000313" key="5">
    <source>
        <dbReference type="EMBL" id="CAD8331301.1"/>
    </source>
</evidence>
<feature type="repeat" description="ANK" evidence="3">
    <location>
        <begin position="328"/>
        <end position="360"/>
    </location>
</feature>
<name>A0A7R9ZJE4_9STRA</name>
<dbReference type="InterPro" id="IPR002110">
    <property type="entry name" value="Ankyrin_rpt"/>
</dbReference>
<keyword evidence="2 3" id="KW-0040">ANK repeat</keyword>
<evidence type="ECO:0000256" key="3">
    <source>
        <dbReference type="PROSITE-ProRule" id="PRU00023"/>
    </source>
</evidence>
<dbReference type="InterPro" id="IPR036770">
    <property type="entry name" value="Ankyrin_rpt-contain_sf"/>
</dbReference>
<dbReference type="PANTHER" id="PTHR24171">
    <property type="entry name" value="ANKYRIN REPEAT DOMAIN-CONTAINING PROTEIN 39-RELATED"/>
    <property type="match status" value="1"/>
</dbReference>
<organism evidence="5">
    <name type="scientific">Craspedostauros australis</name>
    <dbReference type="NCBI Taxonomy" id="1486917"/>
    <lineage>
        <taxon>Eukaryota</taxon>
        <taxon>Sar</taxon>
        <taxon>Stramenopiles</taxon>
        <taxon>Ochrophyta</taxon>
        <taxon>Bacillariophyta</taxon>
        <taxon>Bacillariophyceae</taxon>
        <taxon>Bacillariophycidae</taxon>
        <taxon>Naviculales</taxon>
        <taxon>Naviculaceae</taxon>
        <taxon>Craspedostauros</taxon>
    </lineage>
</organism>
<feature type="compositionally biased region" description="Basic and acidic residues" evidence="4">
    <location>
        <begin position="21"/>
        <end position="31"/>
    </location>
</feature>
<feature type="region of interest" description="Disordered" evidence="4">
    <location>
        <begin position="19"/>
        <end position="40"/>
    </location>
</feature>
<evidence type="ECO:0000256" key="1">
    <source>
        <dbReference type="ARBA" id="ARBA00022737"/>
    </source>
</evidence>
<dbReference type="SMART" id="SM00248">
    <property type="entry name" value="ANK"/>
    <property type="match status" value="7"/>
</dbReference>
<dbReference type="GO" id="GO:0004842">
    <property type="term" value="F:ubiquitin-protein transferase activity"/>
    <property type="evidence" value="ECO:0007669"/>
    <property type="project" value="TreeGrafter"/>
</dbReference>
<dbReference type="PROSITE" id="PS50297">
    <property type="entry name" value="ANK_REP_REGION"/>
    <property type="match status" value="3"/>
</dbReference>
<dbReference type="EMBL" id="HBEF01005496">
    <property type="protein sequence ID" value="CAD8331301.1"/>
    <property type="molecule type" value="Transcribed_RNA"/>
</dbReference>
<dbReference type="Gene3D" id="1.25.40.20">
    <property type="entry name" value="Ankyrin repeat-containing domain"/>
    <property type="match status" value="2"/>
</dbReference>
<dbReference type="SUPFAM" id="SSF48403">
    <property type="entry name" value="Ankyrin repeat"/>
    <property type="match status" value="1"/>
</dbReference>
<proteinExistence type="predicted"/>
<sequence>MWCGGIRLGCCRRPVTTAVATREREREREETMGGGQSKKAEEQSLRLLQCSIDGDLREVKHIIETYLEHQMKGNESGNDNDNDGHISDNGSGGDRVSHVKAFVNTSDPQGNTALHGAVFSGHMDVVRYLIEECHSDIDQQNGLGCSPTWLAAGYDRCEVLQYLLKRHPDPKSALLSTVAANKTGDTPLVAAASKGNVAACQLLKQMASELDVPWGQMVLRRNKGNDNALNVAIAGGHNQDELLDPFLAELSGADLDEPNTKGLSPFLIASERDDVKLAKKLLSKGASWNVQDSNGSSPLSIAAFCGNPHIIKEVLLQKEELRDRQNRNGCTALWLAVRAGRPEVVDALLEGGCDPSISNKDGLSPLDAAKKYKRDAIARLLEDHIASNPTE</sequence>
<dbReference type="AlphaFoldDB" id="A0A7R9ZJE4"/>
<evidence type="ECO:0000256" key="2">
    <source>
        <dbReference type="ARBA" id="ARBA00023043"/>
    </source>
</evidence>
<evidence type="ECO:0000256" key="4">
    <source>
        <dbReference type="SAM" id="MobiDB-lite"/>
    </source>
</evidence>
<feature type="repeat" description="ANK" evidence="3">
    <location>
        <begin position="261"/>
        <end position="293"/>
    </location>
</feature>
<dbReference type="PRINTS" id="PR01415">
    <property type="entry name" value="ANKYRIN"/>
</dbReference>
<dbReference type="GO" id="GO:0085020">
    <property type="term" value="P:protein K6-linked ubiquitination"/>
    <property type="evidence" value="ECO:0007669"/>
    <property type="project" value="TreeGrafter"/>
</dbReference>
<gene>
    <name evidence="5" type="ORF">CAUS1442_LOCUS3400</name>
</gene>
<protein>
    <submittedName>
        <fullName evidence="5">Uncharacterized protein</fullName>
    </submittedName>
</protein>
<dbReference type="PANTHER" id="PTHR24171:SF8">
    <property type="entry name" value="BRCA1-ASSOCIATED RING DOMAIN PROTEIN 1"/>
    <property type="match status" value="1"/>
</dbReference>
<reference evidence="5" key="1">
    <citation type="submission" date="2021-01" db="EMBL/GenBank/DDBJ databases">
        <authorList>
            <person name="Corre E."/>
            <person name="Pelletier E."/>
            <person name="Niang G."/>
            <person name="Scheremetjew M."/>
            <person name="Finn R."/>
            <person name="Kale V."/>
            <person name="Holt S."/>
            <person name="Cochrane G."/>
            <person name="Meng A."/>
            <person name="Brown T."/>
            <person name="Cohen L."/>
        </authorList>
    </citation>
    <scope>NUCLEOTIDE SEQUENCE</scope>
    <source>
        <strain evidence="5">CCMP3328</strain>
    </source>
</reference>